<reference evidence="2" key="1">
    <citation type="submission" date="2017-01" db="EMBL/GenBank/DDBJ databases">
        <authorList>
            <person name="Varghese N."/>
            <person name="Submissions S."/>
        </authorList>
    </citation>
    <scope>NUCLEOTIDE SEQUENCE [LARGE SCALE GENOMIC DNA]</scope>
    <source>
        <strain evidence="2">DSM 21054</strain>
    </source>
</reference>
<evidence type="ECO:0000313" key="2">
    <source>
        <dbReference type="Proteomes" id="UP000186917"/>
    </source>
</evidence>
<protein>
    <recommendedName>
        <fullName evidence="3">Leucine rich repeat-containing protein</fullName>
    </recommendedName>
</protein>
<dbReference type="AlphaFoldDB" id="A0A173MPY3"/>
<proteinExistence type="predicted"/>
<dbReference type="STRING" id="477680.SAMN05421788_101844"/>
<evidence type="ECO:0008006" key="3">
    <source>
        <dbReference type="Google" id="ProtNLM"/>
    </source>
</evidence>
<dbReference type="KEGG" id="fln:FLA_5456"/>
<gene>
    <name evidence="1" type="ORF">SAMN05421788_101844</name>
</gene>
<dbReference type="Proteomes" id="UP000186917">
    <property type="component" value="Unassembled WGS sequence"/>
</dbReference>
<accession>A0A173MPY3</accession>
<dbReference type="Gene3D" id="3.80.10.10">
    <property type="entry name" value="Ribonuclease Inhibitor"/>
    <property type="match status" value="1"/>
</dbReference>
<dbReference type="EMBL" id="FTOR01000001">
    <property type="protein sequence ID" value="SIS72599.1"/>
    <property type="molecule type" value="Genomic_DNA"/>
</dbReference>
<dbReference type="SUPFAM" id="SSF52047">
    <property type="entry name" value="RNI-like"/>
    <property type="match status" value="1"/>
</dbReference>
<keyword evidence="2" id="KW-1185">Reference proteome</keyword>
<sequence>MILQFNHKTLRFGGDMIFIVSGTSLTGGSIQLTGTTGLPFSITIDPGDGTDKLTYPSIGTTLRLYNTGNVNINPDAGMYQCPVWSTGNKTDRIVRISCSNWAAISGISITGLFLSKPQKLNIPFNAMYRLKNLHMAQSGIYAQITEFDTGVLSLPSFTSLSIAGQYFTTDSRFYGNIQNDILNARLTTLTWTGVGTGNTATSKNKAFASTNFLAVNPITLPQLQSLTIEYSYLAGYDDSESGEGAYPDVWNTFPNLKAFSLNLGLFTRMPEKLNYLPVTLQTLNFLYSAFVKDWTDLSNLVNLVEINFTGNGQFTSSLPSWMSALTKLKRLRLTSVGANGNTTDTNWQNNFYTNLYQLVVANAPITGTSASPFRSMTISTRNADGTIVSMQLVSGTEQAPAGFMPGISNGTPASPAEMIYVLKNQYDHTIAYPA</sequence>
<organism evidence="1 2">
    <name type="scientific">Filimonas lacunae</name>
    <dbReference type="NCBI Taxonomy" id="477680"/>
    <lineage>
        <taxon>Bacteria</taxon>
        <taxon>Pseudomonadati</taxon>
        <taxon>Bacteroidota</taxon>
        <taxon>Chitinophagia</taxon>
        <taxon>Chitinophagales</taxon>
        <taxon>Chitinophagaceae</taxon>
        <taxon>Filimonas</taxon>
    </lineage>
</organism>
<dbReference type="InterPro" id="IPR032675">
    <property type="entry name" value="LRR_dom_sf"/>
</dbReference>
<evidence type="ECO:0000313" key="1">
    <source>
        <dbReference type="EMBL" id="SIS72599.1"/>
    </source>
</evidence>
<name>A0A173MPY3_9BACT</name>